<dbReference type="Gene3D" id="1.10.8.1060">
    <property type="entry name" value="Corynebacterium glutamicum thioredoxin-dependent arsenate reductase, N-terminal domain"/>
    <property type="match status" value="1"/>
</dbReference>
<dbReference type="EMBL" id="WUTW01000002">
    <property type="protein sequence ID" value="MXQ65060.1"/>
    <property type="molecule type" value="Genomic_DNA"/>
</dbReference>
<organism evidence="2 3">
    <name type="scientific">Actinomadura rayongensis</name>
    <dbReference type="NCBI Taxonomy" id="1429076"/>
    <lineage>
        <taxon>Bacteria</taxon>
        <taxon>Bacillati</taxon>
        <taxon>Actinomycetota</taxon>
        <taxon>Actinomycetes</taxon>
        <taxon>Streptosporangiales</taxon>
        <taxon>Thermomonosporaceae</taxon>
        <taxon>Actinomadura</taxon>
    </lineage>
</organism>
<dbReference type="InterPro" id="IPR048716">
    <property type="entry name" value="Phosphatase-like_N"/>
</dbReference>
<dbReference type="Proteomes" id="UP000431901">
    <property type="component" value="Unassembled WGS sequence"/>
</dbReference>
<dbReference type="AlphaFoldDB" id="A0A6I4W8G1"/>
<name>A0A6I4W8G1_9ACTN</name>
<dbReference type="Pfam" id="PF21234">
    <property type="entry name" value="Phosphatase-like_N"/>
    <property type="match status" value="1"/>
</dbReference>
<gene>
    <name evidence="2" type="ORF">GQ466_13545</name>
</gene>
<keyword evidence="3" id="KW-1185">Reference proteome</keyword>
<protein>
    <recommendedName>
        <fullName evidence="1">Protein-tyrosine-phosphatase-like N-terminal domain-containing protein</fullName>
    </recommendedName>
</protein>
<dbReference type="RefSeq" id="WP_161103204.1">
    <property type="nucleotide sequence ID" value="NZ_JBHLYI010000001.1"/>
</dbReference>
<feature type="domain" description="Protein-tyrosine-phosphatase-like N-terminal" evidence="1">
    <location>
        <begin position="9"/>
        <end position="51"/>
    </location>
</feature>
<sequence>MTTAHPVFDRIAAWLTERLHGPVSAETARRLVVDSYDRLRTHARVDTHLVTDLLADLDQQGTR</sequence>
<evidence type="ECO:0000313" key="3">
    <source>
        <dbReference type="Proteomes" id="UP000431901"/>
    </source>
</evidence>
<accession>A0A6I4W8G1</accession>
<reference evidence="2 3" key="1">
    <citation type="submission" date="2019-12" db="EMBL/GenBank/DDBJ databases">
        <title>Nocardia macrotermitis sp. nov. and Nocardia aurantia sp. nov., isolated from the gut of the fungus growing-termite Macrotermes natalensis.</title>
        <authorList>
            <person name="Christine B."/>
            <person name="Rene B."/>
        </authorList>
    </citation>
    <scope>NUCLEOTIDE SEQUENCE [LARGE SCALE GENOMIC DNA]</scope>
    <source>
        <strain evidence="2 3">DSM 102126</strain>
    </source>
</reference>
<evidence type="ECO:0000259" key="1">
    <source>
        <dbReference type="Pfam" id="PF21234"/>
    </source>
</evidence>
<proteinExistence type="predicted"/>
<comment type="caution">
    <text evidence="2">The sequence shown here is derived from an EMBL/GenBank/DDBJ whole genome shotgun (WGS) entry which is preliminary data.</text>
</comment>
<evidence type="ECO:0000313" key="2">
    <source>
        <dbReference type="EMBL" id="MXQ65060.1"/>
    </source>
</evidence>